<protein>
    <submittedName>
        <fullName evidence="2">Uncharacterized protein</fullName>
    </submittedName>
</protein>
<name>A0A2W2CX31_9ACTN</name>
<proteinExistence type="predicted"/>
<gene>
    <name evidence="2" type="ORF">C1I92_07775</name>
</gene>
<organism evidence="2 3">
    <name type="scientific">Jiangella anatolica</name>
    <dbReference type="NCBI Taxonomy" id="2670374"/>
    <lineage>
        <taxon>Bacteria</taxon>
        <taxon>Bacillati</taxon>
        <taxon>Actinomycetota</taxon>
        <taxon>Actinomycetes</taxon>
        <taxon>Jiangellales</taxon>
        <taxon>Jiangellaceae</taxon>
        <taxon>Jiangella</taxon>
    </lineage>
</organism>
<sequence>MRSSSDRQLTRPAVSAPGGSSPTIDIALIVLPLPDSPMRPVVRPASTAKDTLSITVPVVAPDGSTTTRSSTRSSGAPGVRVASPAAGAAAVDEY</sequence>
<evidence type="ECO:0000313" key="2">
    <source>
        <dbReference type="EMBL" id="PZF84753.1"/>
    </source>
</evidence>
<feature type="region of interest" description="Disordered" evidence="1">
    <location>
        <begin position="59"/>
        <end position="94"/>
    </location>
</feature>
<keyword evidence="3" id="KW-1185">Reference proteome</keyword>
<reference evidence="2 3" key="1">
    <citation type="submission" date="2018-01" db="EMBL/GenBank/DDBJ databases">
        <title>Draft genome sequence of Jiangella sp. GTF31.</title>
        <authorList>
            <person name="Sahin N."/>
            <person name="Ay H."/>
            <person name="Saygin H."/>
        </authorList>
    </citation>
    <scope>NUCLEOTIDE SEQUENCE [LARGE SCALE GENOMIC DNA]</scope>
    <source>
        <strain evidence="2 3">GTF31</strain>
    </source>
</reference>
<dbReference type="Proteomes" id="UP000248764">
    <property type="component" value="Unassembled WGS sequence"/>
</dbReference>
<accession>A0A2W2CX31</accession>
<evidence type="ECO:0000256" key="1">
    <source>
        <dbReference type="SAM" id="MobiDB-lite"/>
    </source>
</evidence>
<dbReference type="EMBL" id="POTW01000013">
    <property type="protein sequence ID" value="PZF84753.1"/>
    <property type="molecule type" value="Genomic_DNA"/>
</dbReference>
<feature type="region of interest" description="Disordered" evidence="1">
    <location>
        <begin position="1"/>
        <end position="22"/>
    </location>
</feature>
<dbReference type="AlphaFoldDB" id="A0A2W2CX31"/>
<feature type="compositionally biased region" description="Low complexity" evidence="1">
    <location>
        <begin position="64"/>
        <end position="94"/>
    </location>
</feature>
<evidence type="ECO:0000313" key="3">
    <source>
        <dbReference type="Proteomes" id="UP000248764"/>
    </source>
</evidence>
<comment type="caution">
    <text evidence="2">The sequence shown here is derived from an EMBL/GenBank/DDBJ whole genome shotgun (WGS) entry which is preliminary data.</text>
</comment>